<protein>
    <submittedName>
        <fullName evidence="1">Uncharacterized protein</fullName>
    </submittedName>
</protein>
<gene>
    <name evidence="1" type="ORF">R0137_05295</name>
</gene>
<dbReference type="Proteomes" id="UP001626549">
    <property type="component" value="Chromosome"/>
</dbReference>
<keyword evidence="2" id="KW-1185">Reference proteome</keyword>
<organism evidence="1 2">
    <name type="scientific">Congregibacter brevis</name>
    <dbReference type="NCBI Taxonomy" id="3081201"/>
    <lineage>
        <taxon>Bacteria</taxon>
        <taxon>Pseudomonadati</taxon>
        <taxon>Pseudomonadota</taxon>
        <taxon>Gammaproteobacteria</taxon>
        <taxon>Cellvibrionales</taxon>
        <taxon>Halieaceae</taxon>
        <taxon>Congregibacter</taxon>
    </lineage>
</organism>
<name>A0ABZ0IEV0_9GAMM</name>
<reference evidence="1 2" key="1">
    <citation type="submission" date="2023-10" db="EMBL/GenBank/DDBJ databases">
        <title>Two novel species belonging to the OM43/NOR5 clade.</title>
        <authorList>
            <person name="Park M."/>
        </authorList>
    </citation>
    <scope>NUCLEOTIDE SEQUENCE [LARGE SCALE GENOMIC DNA]</scope>
    <source>
        <strain evidence="1 2">IMCC45268</strain>
    </source>
</reference>
<accession>A0ABZ0IEV0</accession>
<sequence>MNNLNFYVLGTLLVALTLPAMQVSAKEFRAIKPINTAAVIPEGAQAPDEFKPVATELVDQALEKLMESWGSPQMQDYLSKNFFDKDRLTDVIDTLVPRDAIVRILSIQGIQTVQQWEEPAPGAPDLRIRVSRVSVVVRTQLEFTRPDGVLETKPGTTEYLLKFKERSEQENKS</sequence>
<proteinExistence type="predicted"/>
<dbReference type="RefSeq" id="WP_407329123.1">
    <property type="nucleotide sequence ID" value="NZ_CP136865.1"/>
</dbReference>
<evidence type="ECO:0000313" key="2">
    <source>
        <dbReference type="Proteomes" id="UP001626549"/>
    </source>
</evidence>
<evidence type="ECO:0000313" key="1">
    <source>
        <dbReference type="EMBL" id="WOJ97991.1"/>
    </source>
</evidence>
<dbReference type="EMBL" id="CP136865">
    <property type="protein sequence ID" value="WOJ97991.1"/>
    <property type="molecule type" value="Genomic_DNA"/>
</dbReference>